<comment type="caution">
    <text evidence="7">The sequence shown here is derived from an EMBL/GenBank/DDBJ whole genome shotgun (WGS) entry which is preliminary data.</text>
</comment>
<dbReference type="AlphaFoldDB" id="A0A7C3PTR9"/>
<dbReference type="InterPro" id="IPR001790">
    <property type="entry name" value="Ribosomal_uL10"/>
</dbReference>
<dbReference type="InterPro" id="IPR047865">
    <property type="entry name" value="Ribosomal_uL10_bac_type"/>
</dbReference>
<dbReference type="InterPro" id="IPR043141">
    <property type="entry name" value="Ribosomal_uL10-like_sf"/>
</dbReference>
<comment type="similarity">
    <text evidence="2 6">Belongs to the universal ribosomal protein uL10 family.</text>
</comment>
<accession>A0A7C3PTR9</accession>
<dbReference type="Gene3D" id="6.10.250.290">
    <property type="match status" value="1"/>
</dbReference>
<evidence type="ECO:0000256" key="1">
    <source>
        <dbReference type="ARBA" id="ARBA00002633"/>
    </source>
</evidence>
<dbReference type="CDD" id="cd05797">
    <property type="entry name" value="Ribosomal_L10"/>
    <property type="match status" value="1"/>
</dbReference>
<evidence type="ECO:0000256" key="2">
    <source>
        <dbReference type="ARBA" id="ARBA00008889"/>
    </source>
</evidence>
<dbReference type="RefSeq" id="WP_149123146.1">
    <property type="nucleotide sequence ID" value="NZ_VTFL01000006.1"/>
</dbReference>
<evidence type="ECO:0000313" key="7">
    <source>
        <dbReference type="EMBL" id="HGK23955.1"/>
    </source>
</evidence>
<dbReference type="PANTHER" id="PTHR11560">
    <property type="entry name" value="39S RIBOSOMAL PROTEIN L10, MITOCHONDRIAL"/>
    <property type="match status" value="1"/>
</dbReference>
<keyword evidence="4 6" id="KW-0687">Ribonucleoprotein</keyword>
<sequence>MPKPEKVQKVEELYQKMLNANALIFTEFKGLSVADLTQLRGKIRPLNAEYRVVKNTLALLAIRKIYPDKDLEKFFVGPTAITYCYGDPFGVLKALVDYAKEHELLKFKGGIIDGEVYSADEVKELAKLPPKEVLLSQVVGAISAPLSSLVWSLKWPVNKLVWTLDAIAKEKEKISINQ</sequence>
<keyword evidence="6" id="KW-0694">RNA-binding</keyword>
<dbReference type="GO" id="GO:1990904">
    <property type="term" value="C:ribonucleoprotein complex"/>
    <property type="evidence" value="ECO:0007669"/>
    <property type="project" value="UniProtKB-KW"/>
</dbReference>
<protein>
    <recommendedName>
        <fullName evidence="5 6">Large ribosomal subunit protein uL10</fullName>
    </recommendedName>
</protein>
<reference evidence="7" key="1">
    <citation type="journal article" date="2020" name="mSystems">
        <title>Genome- and Community-Level Interaction Insights into Carbon Utilization and Element Cycling Functions of Hydrothermarchaeota in Hydrothermal Sediment.</title>
        <authorList>
            <person name="Zhou Z."/>
            <person name="Liu Y."/>
            <person name="Xu W."/>
            <person name="Pan J."/>
            <person name="Luo Z.H."/>
            <person name="Li M."/>
        </authorList>
    </citation>
    <scope>NUCLEOTIDE SEQUENCE [LARGE SCALE GENOMIC DNA]</scope>
    <source>
        <strain evidence="7">SpSt-70</strain>
    </source>
</reference>
<dbReference type="GO" id="GO:0006412">
    <property type="term" value="P:translation"/>
    <property type="evidence" value="ECO:0007669"/>
    <property type="project" value="UniProtKB-UniRule"/>
</dbReference>
<dbReference type="InterPro" id="IPR022973">
    <property type="entry name" value="Ribosomal_uL10_bac"/>
</dbReference>
<name>A0A7C3PTR9_DICTH</name>
<dbReference type="Gene3D" id="3.30.70.1730">
    <property type="match status" value="1"/>
</dbReference>
<keyword evidence="6" id="KW-0699">rRNA-binding</keyword>
<dbReference type="Pfam" id="PF00466">
    <property type="entry name" value="Ribosomal_L10"/>
    <property type="match status" value="1"/>
</dbReference>
<dbReference type="GO" id="GO:0070180">
    <property type="term" value="F:large ribosomal subunit rRNA binding"/>
    <property type="evidence" value="ECO:0007669"/>
    <property type="project" value="UniProtKB-UniRule"/>
</dbReference>
<organism evidence="7">
    <name type="scientific">Dictyoglomus thermophilum</name>
    <dbReference type="NCBI Taxonomy" id="14"/>
    <lineage>
        <taxon>Bacteria</taxon>
        <taxon>Pseudomonadati</taxon>
        <taxon>Dictyoglomota</taxon>
        <taxon>Dictyoglomia</taxon>
        <taxon>Dictyoglomales</taxon>
        <taxon>Dictyoglomaceae</taxon>
        <taxon>Dictyoglomus</taxon>
    </lineage>
</organism>
<keyword evidence="3 6" id="KW-0689">Ribosomal protein</keyword>
<dbReference type="GO" id="GO:0005840">
    <property type="term" value="C:ribosome"/>
    <property type="evidence" value="ECO:0007669"/>
    <property type="project" value="UniProtKB-KW"/>
</dbReference>
<dbReference type="HAMAP" id="MF_00362">
    <property type="entry name" value="Ribosomal_uL10"/>
    <property type="match status" value="1"/>
</dbReference>
<evidence type="ECO:0000256" key="3">
    <source>
        <dbReference type="ARBA" id="ARBA00022980"/>
    </source>
</evidence>
<gene>
    <name evidence="6" type="primary">rplJ</name>
    <name evidence="7" type="ORF">ENU78_05885</name>
</gene>
<evidence type="ECO:0000256" key="6">
    <source>
        <dbReference type="HAMAP-Rule" id="MF_00362"/>
    </source>
</evidence>
<evidence type="ECO:0000256" key="5">
    <source>
        <dbReference type="ARBA" id="ARBA00035202"/>
    </source>
</evidence>
<dbReference type="SUPFAM" id="SSF160369">
    <property type="entry name" value="Ribosomal protein L10-like"/>
    <property type="match status" value="1"/>
</dbReference>
<comment type="subunit">
    <text evidence="6">Part of the ribosomal stalk of the 50S ribosomal subunit. The N-terminus interacts with L11 and the large rRNA to form the base of the stalk. The C-terminus forms an elongated spine to which L12 dimers bind in a sequential fashion forming a multimeric L10(L12)X complex.</text>
</comment>
<dbReference type="NCBIfam" id="NF000955">
    <property type="entry name" value="PRK00099.1-1"/>
    <property type="match status" value="1"/>
</dbReference>
<comment type="function">
    <text evidence="1 6">Forms part of the ribosomal stalk, playing a central role in the interaction of the ribosome with GTP-bound translation factors.</text>
</comment>
<proteinExistence type="inferred from homology"/>
<dbReference type="EMBL" id="DTDV01000015">
    <property type="protein sequence ID" value="HGK23955.1"/>
    <property type="molecule type" value="Genomic_DNA"/>
</dbReference>
<evidence type="ECO:0000256" key="4">
    <source>
        <dbReference type="ARBA" id="ARBA00023274"/>
    </source>
</evidence>